<keyword evidence="1" id="KW-0479">Metal-binding</keyword>
<dbReference type="AlphaFoldDB" id="A0A239M0H7"/>
<dbReference type="GO" id="GO:0046872">
    <property type="term" value="F:metal ion binding"/>
    <property type="evidence" value="ECO:0007669"/>
    <property type="project" value="UniProtKB-KW"/>
</dbReference>
<dbReference type="SUPFAM" id="SSF51366">
    <property type="entry name" value="Ribulose-phoshate binding barrel"/>
    <property type="match status" value="1"/>
</dbReference>
<dbReference type="GO" id="GO:0005975">
    <property type="term" value="P:carbohydrate metabolic process"/>
    <property type="evidence" value="ECO:0007669"/>
    <property type="project" value="InterPro"/>
</dbReference>
<protein>
    <submittedName>
        <fullName evidence="3">Pentose-5-phosphate-3-epimerase</fullName>
    </submittedName>
</protein>
<sequence length="211" mass="21985">MKLSLAPWYAGHETYLAGSVYTAAPGFRAETARTLVDAGIAVHADVMAPHEGLPSGVTVEELAELAAIVPRELLGIHLIGTAEGVEPLLPLVPDCADLYVPYGIHVDRPTTRIWAALWDEFGANIPAADEFDGYDGLLIMLLEPGTSGAADPSRLALSRVLAPHIAVAVDGGVTPELIPQCLDAGVSTVVVGRALLTEASSTEISLSEGQS</sequence>
<name>A0A239M0H7_9NOCA</name>
<dbReference type="Proteomes" id="UP000198327">
    <property type="component" value="Unassembled WGS sequence"/>
</dbReference>
<evidence type="ECO:0000256" key="2">
    <source>
        <dbReference type="ARBA" id="ARBA00023235"/>
    </source>
</evidence>
<organism evidence="3 4">
    <name type="scientific">Rhodococcoides kyotonense</name>
    <dbReference type="NCBI Taxonomy" id="398843"/>
    <lineage>
        <taxon>Bacteria</taxon>
        <taxon>Bacillati</taxon>
        <taxon>Actinomycetota</taxon>
        <taxon>Actinomycetes</taxon>
        <taxon>Mycobacteriales</taxon>
        <taxon>Nocardiaceae</taxon>
        <taxon>Rhodococcoides</taxon>
    </lineage>
</organism>
<accession>A0A239M0H7</accession>
<dbReference type="Gene3D" id="3.20.20.70">
    <property type="entry name" value="Aldolase class I"/>
    <property type="match status" value="1"/>
</dbReference>
<dbReference type="EMBL" id="FZOW01000015">
    <property type="protein sequence ID" value="SNT35782.1"/>
    <property type="molecule type" value="Genomic_DNA"/>
</dbReference>
<dbReference type="OrthoDB" id="4461040at2"/>
<dbReference type="GO" id="GO:0016857">
    <property type="term" value="F:racemase and epimerase activity, acting on carbohydrates and derivatives"/>
    <property type="evidence" value="ECO:0007669"/>
    <property type="project" value="InterPro"/>
</dbReference>
<keyword evidence="4" id="KW-1185">Reference proteome</keyword>
<gene>
    <name evidence="3" type="ORF">SAMN05421642_11537</name>
</gene>
<dbReference type="RefSeq" id="WP_089250316.1">
    <property type="nucleotide sequence ID" value="NZ_FZOW01000015.1"/>
</dbReference>
<evidence type="ECO:0000256" key="1">
    <source>
        <dbReference type="ARBA" id="ARBA00022723"/>
    </source>
</evidence>
<evidence type="ECO:0000313" key="3">
    <source>
        <dbReference type="EMBL" id="SNT35782.1"/>
    </source>
</evidence>
<dbReference type="Pfam" id="PF00834">
    <property type="entry name" value="Ribul_P_3_epim"/>
    <property type="match status" value="1"/>
</dbReference>
<proteinExistence type="predicted"/>
<dbReference type="InterPro" id="IPR000056">
    <property type="entry name" value="Ribul_P_3_epim-like"/>
</dbReference>
<keyword evidence="2" id="KW-0413">Isomerase</keyword>
<dbReference type="InterPro" id="IPR013785">
    <property type="entry name" value="Aldolase_TIM"/>
</dbReference>
<evidence type="ECO:0000313" key="4">
    <source>
        <dbReference type="Proteomes" id="UP000198327"/>
    </source>
</evidence>
<reference evidence="4" key="1">
    <citation type="submission" date="2017-06" db="EMBL/GenBank/DDBJ databases">
        <authorList>
            <person name="Varghese N."/>
            <person name="Submissions S."/>
        </authorList>
    </citation>
    <scope>NUCLEOTIDE SEQUENCE [LARGE SCALE GENOMIC DNA]</scope>
    <source>
        <strain evidence="4">JCM 23211</strain>
    </source>
</reference>
<dbReference type="InterPro" id="IPR011060">
    <property type="entry name" value="RibuloseP-bd_barrel"/>
</dbReference>